<reference evidence="2" key="1">
    <citation type="submission" date="2014-06" db="EMBL/GenBank/DDBJ databases">
        <title>Key roles for freshwater Actinobacteria revealed by deep metagenomic sequencing.</title>
        <authorList>
            <person name="Ghai R."/>
            <person name="Mizuno C.M."/>
            <person name="Picazo A."/>
            <person name="Camacho A."/>
            <person name="Rodriguez-Valera F."/>
        </authorList>
    </citation>
    <scope>NUCLEOTIDE SEQUENCE</scope>
</reference>
<evidence type="ECO:0000256" key="1">
    <source>
        <dbReference type="SAM" id="MobiDB-lite"/>
    </source>
</evidence>
<gene>
    <name evidence="2" type="ORF">GM51_9965</name>
</gene>
<dbReference type="AlphaFoldDB" id="A0A094SH26"/>
<sequence length="71" mass="8008">MLIKHFGGKNDETFVSTSLLYCMIQTLITLAPNRKDLNSFSRDLGNNARNYGNQYGTKESRPKSRNCHIGA</sequence>
<dbReference type="EMBL" id="JNSL01000057">
    <property type="protein sequence ID" value="KGA17653.1"/>
    <property type="molecule type" value="Genomic_DNA"/>
</dbReference>
<organism evidence="2">
    <name type="scientific">freshwater metagenome</name>
    <dbReference type="NCBI Taxonomy" id="449393"/>
    <lineage>
        <taxon>unclassified sequences</taxon>
        <taxon>metagenomes</taxon>
        <taxon>ecological metagenomes</taxon>
    </lineage>
</organism>
<accession>A0A094SH26</accession>
<protein>
    <submittedName>
        <fullName evidence="2">Uncharacterized protein</fullName>
    </submittedName>
</protein>
<name>A0A094SH26_9ZZZZ</name>
<evidence type="ECO:0000313" key="2">
    <source>
        <dbReference type="EMBL" id="KGA17653.1"/>
    </source>
</evidence>
<comment type="caution">
    <text evidence="2">The sequence shown here is derived from an EMBL/GenBank/DDBJ whole genome shotgun (WGS) entry which is preliminary data.</text>
</comment>
<feature type="compositionally biased region" description="Polar residues" evidence="1">
    <location>
        <begin position="47"/>
        <end position="57"/>
    </location>
</feature>
<feature type="region of interest" description="Disordered" evidence="1">
    <location>
        <begin position="39"/>
        <end position="71"/>
    </location>
</feature>
<proteinExistence type="predicted"/>